<dbReference type="OrthoDB" id="4843554at2759"/>
<feature type="non-terminal residue" evidence="1">
    <location>
        <position position="1"/>
    </location>
</feature>
<name>A0A6A6ESQ1_9PEZI</name>
<organism evidence="1 2">
    <name type="scientific">Zopfia rhizophila CBS 207.26</name>
    <dbReference type="NCBI Taxonomy" id="1314779"/>
    <lineage>
        <taxon>Eukaryota</taxon>
        <taxon>Fungi</taxon>
        <taxon>Dikarya</taxon>
        <taxon>Ascomycota</taxon>
        <taxon>Pezizomycotina</taxon>
        <taxon>Dothideomycetes</taxon>
        <taxon>Dothideomycetes incertae sedis</taxon>
        <taxon>Zopfiaceae</taxon>
        <taxon>Zopfia</taxon>
    </lineage>
</organism>
<accession>A0A6A6ESQ1</accession>
<proteinExistence type="predicted"/>
<gene>
    <name evidence="1" type="ORF">K469DRAFT_522308</name>
</gene>
<feature type="non-terminal residue" evidence="1">
    <location>
        <position position="143"/>
    </location>
</feature>
<dbReference type="Proteomes" id="UP000800200">
    <property type="component" value="Unassembled WGS sequence"/>
</dbReference>
<evidence type="ECO:0000313" key="2">
    <source>
        <dbReference type="Proteomes" id="UP000800200"/>
    </source>
</evidence>
<sequence>LPLTTADELTASAIPSECTTICEPIVQLTNMCDTDQEHGESRKSQIDMGKRIRIRIAQMEGMDMKMDSDESLEADCVCNNKSFDVKSVIGLCESCMRMNAGTGNKIAVQGVMSQCSFPATSYAPSATSLVQGITVQATKPTTS</sequence>
<protein>
    <submittedName>
        <fullName evidence="1">Uncharacterized protein</fullName>
    </submittedName>
</protein>
<dbReference type="EMBL" id="ML994612">
    <property type="protein sequence ID" value="KAF2194215.1"/>
    <property type="molecule type" value="Genomic_DNA"/>
</dbReference>
<keyword evidence="2" id="KW-1185">Reference proteome</keyword>
<dbReference type="AlphaFoldDB" id="A0A6A6ESQ1"/>
<evidence type="ECO:0000313" key="1">
    <source>
        <dbReference type="EMBL" id="KAF2194215.1"/>
    </source>
</evidence>
<reference evidence="1" key="1">
    <citation type="journal article" date="2020" name="Stud. Mycol.">
        <title>101 Dothideomycetes genomes: a test case for predicting lifestyles and emergence of pathogens.</title>
        <authorList>
            <person name="Haridas S."/>
            <person name="Albert R."/>
            <person name="Binder M."/>
            <person name="Bloem J."/>
            <person name="Labutti K."/>
            <person name="Salamov A."/>
            <person name="Andreopoulos B."/>
            <person name="Baker S."/>
            <person name="Barry K."/>
            <person name="Bills G."/>
            <person name="Bluhm B."/>
            <person name="Cannon C."/>
            <person name="Castanera R."/>
            <person name="Culley D."/>
            <person name="Daum C."/>
            <person name="Ezra D."/>
            <person name="Gonzalez J."/>
            <person name="Henrissat B."/>
            <person name="Kuo A."/>
            <person name="Liang C."/>
            <person name="Lipzen A."/>
            <person name="Lutzoni F."/>
            <person name="Magnuson J."/>
            <person name="Mondo S."/>
            <person name="Nolan M."/>
            <person name="Ohm R."/>
            <person name="Pangilinan J."/>
            <person name="Park H.-J."/>
            <person name="Ramirez L."/>
            <person name="Alfaro M."/>
            <person name="Sun H."/>
            <person name="Tritt A."/>
            <person name="Yoshinaga Y."/>
            <person name="Zwiers L.-H."/>
            <person name="Turgeon B."/>
            <person name="Goodwin S."/>
            <person name="Spatafora J."/>
            <person name="Crous P."/>
            <person name="Grigoriev I."/>
        </authorList>
    </citation>
    <scope>NUCLEOTIDE SEQUENCE</scope>
    <source>
        <strain evidence="1">CBS 207.26</strain>
    </source>
</reference>